<comment type="caution">
    <text evidence="1">The sequence shown here is derived from an EMBL/GenBank/DDBJ whole genome shotgun (WGS) entry which is preliminary data.</text>
</comment>
<proteinExistence type="predicted"/>
<dbReference type="EMBL" id="CAJVCH010057978">
    <property type="protein sequence ID" value="CAG7719015.1"/>
    <property type="molecule type" value="Genomic_DNA"/>
</dbReference>
<keyword evidence="2" id="KW-1185">Reference proteome</keyword>
<organism evidence="1 2">
    <name type="scientific">Allacma fusca</name>
    <dbReference type="NCBI Taxonomy" id="39272"/>
    <lineage>
        <taxon>Eukaryota</taxon>
        <taxon>Metazoa</taxon>
        <taxon>Ecdysozoa</taxon>
        <taxon>Arthropoda</taxon>
        <taxon>Hexapoda</taxon>
        <taxon>Collembola</taxon>
        <taxon>Symphypleona</taxon>
        <taxon>Sminthuridae</taxon>
        <taxon>Allacma</taxon>
    </lineage>
</organism>
<accession>A0A8J2JKH6</accession>
<sequence length="64" mass="7380">MQEKTSFAGFFFLENIFPFCHKKHINPLDATNSELMLNRWKVLNGRSQKLRPQGLKVLSSARTG</sequence>
<dbReference type="Proteomes" id="UP000708208">
    <property type="component" value="Unassembled WGS sequence"/>
</dbReference>
<evidence type="ECO:0000313" key="1">
    <source>
        <dbReference type="EMBL" id="CAG7719015.1"/>
    </source>
</evidence>
<reference evidence="1" key="1">
    <citation type="submission" date="2021-06" db="EMBL/GenBank/DDBJ databases">
        <authorList>
            <person name="Hodson N. C."/>
            <person name="Mongue J. A."/>
            <person name="Jaron S. K."/>
        </authorList>
    </citation>
    <scope>NUCLEOTIDE SEQUENCE</scope>
</reference>
<name>A0A8J2JKH6_9HEXA</name>
<feature type="non-terminal residue" evidence="1">
    <location>
        <position position="1"/>
    </location>
</feature>
<protein>
    <submittedName>
        <fullName evidence="1">Uncharacterized protein</fullName>
    </submittedName>
</protein>
<dbReference type="AlphaFoldDB" id="A0A8J2JKH6"/>
<evidence type="ECO:0000313" key="2">
    <source>
        <dbReference type="Proteomes" id="UP000708208"/>
    </source>
</evidence>
<gene>
    <name evidence="1" type="ORF">AFUS01_LOCUS8363</name>
</gene>